<sequence length="477" mass="53256">MDIWSRRKSRARVVAESDSARDAAIRPFSFGTKPVIRWIKGDGLDDDVTRIAIATATRLFGDEVDYCLCTRDIDAPRARRILSWATESVDWWPISPEDNAILAERLDAAGCRPERFGYWWKWFPERVRPDAPEWILDGDMVITGRPQWFDKWFTGDDVPRISAHDSSRHIDIFGRYGSLVDKEKRMYSGLVSLPPGLRYMGALASVLDEIPLLEGHDGCKDMCEGGVIAATFQSFDAETFPLAEFPFARAFETELDFGDEGIPGAQWGYHFGASFQMVNHHFLSMIGNGELFSQDDPGPIERYAWLGNQGQWGVPGWSLGGPNAEFVAGIARSFTGGQVLEIGTSRGYMTAVLAELGCIVTSVDHVDRRAGMNLDGLAVDAVVADVFAFLRRTRQRFDLIIVDLHDNSPRIWRRLFRRLESVLEPGGSIVINNARLHEIPEWSEETGVSDLLANLPKGFAVVSDSGTVPGLVEIKRD</sequence>
<dbReference type="Gene3D" id="3.40.50.150">
    <property type="entry name" value="Vaccinia Virus protein VP39"/>
    <property type="match status" value="1"/>
</dbReference>
<evidence type="ECO:0000313" key="2">
    <source>
        <dbReference type="EMBL" id="CAB4603353.1"/>
    </source>
</evidence>
<dbReference type="EMBL" id="CAEZUP010000016">
    <property type="protein sequence ID" value="CAB4603353.1"/>
    <property type="molecule type" value="Genomic_DNA"/>
</dbReference>
<evidence type="ECO:0000259" key="1">
    <source>
        <dbReference type="Pfam" id="PF13649"/>
    </source>
</evidence>
<accession>A0A6J6GTU8</accession>
<reference evidence="2" key="1">
    <citation type="submission" date="2020-05" db="EMBL/GenBank/DDBJ databases">
        <authorList>
            <person name="Chiriac C."/>
            <person name="Salcher M."/>
            <person name="Ghai R."/>
            <person name="Kavagutti S V."/>
        </authorList>
    </citation>
    <scope>NUCLEOTIDE SEQUENCE</scope>
</reference>
<gene>
    <name evidence="2" type="ORF">UFOPK1835_00588</name>
</gene>
<dbReference type="Pfam" id="PF13649">
    <property type="entry name" value="Methyltransf_25"/>
    <property type="match status" value="1"/>
</dbReference>
<dbReference type="InterPro" id="IPR029063">
    <property type="entry name" value="SAM-dependent_MTases_sf"/>
</dbReference>
<feature type="domain" description="Methyltransferase" evidence="1">
    <location>
        <begin position="339"/>
        <end position="427"/>
    </location>
</feature>
<dbReference type="InterPro" id="IPR041698">
    <property type="entry name" value="Methyltransf_25"/>
</dbReference>
<dbReference type="AlphaFoldDB" id="A0A6J6GTU8"/>
<proteinExistence type="predicted"/>
<organism evidence="2">
    <name type="scientific">freshwater metagenome</name>
    <dbReference type="NCBI Taxonomy" id="449393"/>
    <lineage>
        <taxon>unclassified sequences</taxon>
        <taxon>metagenomes</taxon>
        <taxon>ecological metagenomes</taxon>
    </lineage>
</organism>
<name>A0A6J6GTU8_9ZZZZ</name>
<protein>
    <submittedName>
        <fullName evidence="2">Unannotated protein</fullName>
    </submittedName>
</protein>
<dbReference type="CDD" id="cd02440">
    <property type="entry name" value="AdoMet_MTases"/>
    <property type="match status" value="1"/>
</dbReference>
<dbReference type="SUPFAM" id="SSF53335">
    <property type="entry name" value="S-adenosyl-L-methionine-dependent methyltransferases"/>
    <property type="match status" value="1"/>
</dbReference>